<reference evidence="15 16" key="1">
    <citation type="journal article" date="2004" name="Syst. Appl. Microbiol.">
        <title>Cryptoendolithic actinomycetes from antarctic sandstone rock samples: Micromonospora endolithica sp. nov. and two isolates related to Micromonospora coerulea Jensen 1932.</title>
        <authorList>
            <person name="Hirsch P."/>
            <person name="Mevs U."/>
            <person name="Kroppenstedt R.M."/>
            <person name="Schumann P."/>
            <person name="Stackebrandt E."/>
        </authorList>
    </citation>
    <scope>NUCLEOTIDE SEQUENCE [LARGE SCALE GENOMIC DNA]</scope>
    <source>
        <strain evidence="15 16">JCM 12677</strain>
    </source>
</reference>
<organism evidence="15 16">
    <name type="scientific">Micromonospora endolithica</name>
    <dbReference type="NCBI Taxonomy" id="230091"/>
    <lineage>
        <taxon>Bacteria</taxon>
        <taxon>Bacillati</taxon>
        <taxon>Actinomycetota</taxon>
        <taxon>Actinomycetes</taxon>
        <taxon>Micromonosporales</taxon>
        <taxon>Micromonosporaceae</taxon>
        <taxon>Micromonospora</taxon>
    </lineage>
</organism>
<evidence type="ECO:0000256" key="3">
    <source>
        <dbReference type="ARBA" id="ARBA00021330"/>
    </source>
</evidence>
<dbReference type="GO" id="GO:0090486">
    <property type="term" value="F:small RNA 2'-O-methyltransferase activity"/>
    <property type="evidence" value="ECO:0007669"/>
    <property type="project" value="UniProtKB-EC"/>
</dbReference>
<evidence type="ECO:0000256" key="11">
    <source>
        <dbReference type="ARBA" id="ARBA00035025"/>
    </source>
</evidence>
<name>A0A3A9ZGS7_9ACTN</name>
<dbReference type="Pfam" id="PF12623">
    <property type="entry name" value="Hen1_L"/>
    <property type="match status" value="1"/>
</dbReference>
<dbReference type="Gene3D" id="3.30.1610.20">
    <property type="entry name" value="Hen1, N-terminal domain"/>
    <property type="match status" value="1"/>
</dbReference>
<dbReference type="NCBIfam" id="TIGR04074">
    <property type="entry name" value="bacter_Hen1"/>
    <property type="match status" value="1"/>
</dbReference>
<dbReference type="CDD" id="cd02440">
    <property type="entry name" value="AdoMet_MTases"/>
    <property type="match status" value="1"/>
</dbReference>
<keyword evidence="5 15" id="KW-0808">Transferase</keyword>
<evidence type="ECO:0000256" key="5">
    <source>
        <dbReference type="ARBA" id="ARBA00022679"/>
    </source>
</evidence>
<gene>
    <name evidence="15" type="ORF">D7223_16355</name>
</gene>
<dbReference type="PANTHER" id="PTHR21404:SF3">
    <property type="entry name" value="SMALL RNA 2'-O-METHYLTRANSFERASE"/>
    <property type="match status" value="1"/>
</dbReference>
<dbReference type="AlphaFoldDB" id="A0A3A9ZGS7"/>
<evidence type="ECO:0000256" key="10">
    <source>
        <dbReference type="ARBA" id="ARBA00023158"/>
    </source>
</evidence>
<keyword evidence="16" id="KW-1185">Reference proteome</keyword>
<dbReference type="GO" id="GO:0031047">
    <property type="term" value="P:regulatory ncRNA-mediated gene silencing"/>
    <property type="evidence" value="ECO:0007669"/>
    <property type="project" value="UniProtKB-KW"/>
</dbReference>
<dbReference type="RefSeq" id="WP_120729288.1">
    <property type="nucleotide sequence ID" value="NZ_RBAK01000005.1"/>
</dbReference>
<evidence type="ECO:0000256" key="6">
    <source>
        <dbReference type="ARBA" id="ARBA00022691"/>
    </source>
</evidence>
<accession>A0A3A9ZGS7</accession>
<dbReference type="SUPFAM" id="SSF53335">
    <property type="entry name" value="S-adenosyl-L-methionine-dependent methyltransferases"/>
    <property type="match status" value="1"/>
</dbReference>
<proteinExistence type="inferred from homology"/>
<keyword evidence="8" id="KW-0460">Magnesium</keyword>
<dbReference type="InterPro" id="IPR024026">
    <property type="entry name" value="3'-RNA_MeTfrase_Hen1_bac"/>
</dbReference>
<keyword evidence="6" id="KW-0949">S-adenosyl-L-methionine</keyword>
<feature type="domain" description="Methyltransferase type 12" evidence="13">
    <location>
        <begin position="299"/>
        <end position="401"/>
    </location>
</feature>
<evidence type="ECO:0000256" key="4">
    <source>
        <dbReference type="ARBA" id="ARBA00022603"/>
    </source>
</evidence>
<dbReference type="GO" id="GO:0001510">
    <property type="term" value="P:RNA methylation"/>
    <property type="evidence" value="ECO:0007669"/>
    <property type="project" value="InterPro"/>
</dbReference>
<dbReference type="GO" id="GO:0003723">
    <property type="term" value="F:RNA binding"/>
    <property type="evidence" value="ECO:0007669"/>
    <property type="project" value="UniProtKB-KW"/>
</dbReference>
<protein>
    <recommendedName>
        <fullName evidence="3">Small RNA 2'-O-methyltransferase</fullName>
        <ecNumber evidence="11">2.1.1.386</ecNumber>
    </recommendedName>
</protein>
<evidence type="ECO:0000256" key="9">
    <source>
        <dbReference type="ARBA" id="ARBA00022884"/>
    </source>
</evidence>
<keyword evidence="4 15" id="KW-0489">Methyltransferase</keyword>
<feature type="domain" description="Hen1 N-terminal" evidence="14">
    <location>
        <begin position="1"/>
        <end position="248"/>
    </location>
</feature>
<dbReference type="InterPro" id="IPR026610">
    <property type="entry name" value="Hen1"/>
</dbReference>
<comment type="cofactor">
    <cofactor evidence="1">
        <name>Mg(2+)</name>
        <dbReference type="ChEBI" id="CHEBI:18420"/>
    </cofactor>
</comment>
<evidence type="ECO:0000259" key="14">
    <source>
        <dbReference type="Pfam" id="PF12623"/>
    </source>
</evidence>
<evidence type="ECO:0000256" key="2">
    <source>
        <dbReference type="ARBA" id="ARBA00009026"/>
    </source>
</evidence>
<evidence type="ECO:0000256" key="7">
    <source>
        <dbReference type="ARBA" id="ARBA00022723"/>
    </source>
</evidence>
<evidence type="ECO:0000259" key="13">
    <source>
        <dbReference type="Pfam" id="PF08242"/>
    </source>
</evidence>
<comment type="catalytic activity">
    <reaction evidence="12">
        <text>small RNA 3'-end nucleotide + S-adenosyl-L-methionine = small RNA 3'-end 2'-O-methylnucleotide + S-adenosyl-L-homocysteine + H(+)</text>
        <dbReference type="Rhea" id="RHEA:37887"/>
        <dbReference type="Rhea" id="RHEA-COMP:10415"/>
        <dbReference type="Rhea" id="RHEA-COMP:10416"/>
        <dbReference type="ChEBI" id="CHEBI:15378"/>
        <dbReference type="ChEBI" id="CHEBI:57856"/>
        <dbReference type="ChEBI" id="CHEBI:59789"/>
        <dbReference type="ChEBI" id="CHEBI:74896"/>
        <dbReference type="ChEBI" id="CHEBI:74898"/>
        <dbReference type="EC" id="2.1.1.386"/>
    </reaction>
</comment>
<dbReference type="PANTHER" id="PTHR21404">
    <property type="entry name" value="HEN1"/>
    <property type="match status" value="1"/>
</dbReference>
<comment type="similarity">
    <text evidence="2">Belongs to the methyltransferase superfamily. HEN1 family.</text>
</comment>
<keyword evidence="10" id="KW-0943">RNA-mediated gene silencing</keyword>
<dbReference type="EMBL" id="RBAK01000005">
    <property type="protein sequence ID" value="RKN46507.1"/>
    <property type="molecule type" value="Genomic_DNA"/>
</dbReference>
<keyword evidence="7" id="KW-0479">Metal-binding</keyword>
<dbReference type="Pfam" id="PF08242">
    <property type="entry name" value="Methyltransf_12"/>
    <property type="match status" value="1"/>
</dbReference>
<dbReference type="InterPro" id="IPR013217">
    <property type="entry name" value="Methyltransf_12"/>
</dbReference>
<dbReference type="InterPro" id="IPR029063">
    <property type="entry name" value="SAM-dependent_MTases_sf"/>
</dbReference>
<comment type="caution">
    <text evidence="15">The sequence shown here is derived from an EMBL/GenBank/DDBJ whole genome shotgun (WGS) entry which is preliminary data.</text>
</comment>
<dbReference type="OrthoDB" id="626362at2"/>
<dbReference type="InterPro" id="IPR038546">
    <property type="entry name" value="Hen1_N_sf"/>
</dbReference>
<dbReference type="InterPro" id="IPR024740">
    <property type="entry name" value="Hen1_N"/>
</dbReference>
<dbReference type="EC" id="2.1.1.386" evidence="11"/>
<sequence length="479" mass="52726">MLLTLTTTHRPATDLGHLLVKHPDRAHAFDVPVGTAHVFYPEAHEQRCTAALLLDVDPQRLAGARGRGRRPAATPESFTLSRYVNDRPYAASSLLSSALSKVYRSALRGESRDRPELAATPIPLEVRVPVLRCRGGADVAVRLFTPLGWAVRAVPLPLDERHPEWGDSRYVDLTLTGTVRVADALNHLYVLLPVLDDAKHYWVAPDEVDKLLRAGAGWLADHPERGLISRRYLAHRRALAGQALARLAEQRLTDEPAAADPDAVDETAGGDAVRVPSLAVRRREAVLAALAECGASRVLDLGCGAGALLTALAGDRRFTEIVGTDVSTHALALAARRLRLDRLPERQRDRIRLWQSALTYRDDRLRGYDAAVLMEVVEHLDPPRLPALEDAVLGHARPGTVVVTTPNVEYNVRYEGLPPGRFRHPDHRFEWTRAEFAAWVARVTTTYGYTAVIRGVGDEDPDLGAPTQLAVLTRTEVTR</sequence>
<evidence type="ECO:0000256" key="12">
    <source>
        <dbReference type="ARBA" id="ARBA00048418"/>
    </source>
</evidence>
<keyword evidence="9" id="KW-0694">RNA-binding</keyword>
<dbReference type="Proteomes" id="UP000281726">
    <property type="component" value="Unassembled WGS sequence"/>
</dbReference>
<dbReference type="GO" id="GO:0046872">
    <property type="term" value="F:metal ion binding"/>
    <property type="evidence" value="ECO:0007669"/>
    <property type="project" value="UniProtKB-KW"/>
</dbReference>
<evidence type="ECO:0000256" key="1">
    <source>
        <dbReference type="ARBA" id="ARBA00001946"/>
    </source>
</evidence>
<evidence type="ECO:0000313" key="16">
    <source>
        <dbReference type="Proteomes" id="UP000281726"/>
    </source>
</evidence>
<evidence type="ECO:0000256" key="8">
    <source>
        <dbReference type="ARBA" id="ARBA00022842"/>
    </source>
</evidence>
<dbReference type="Gene3D" id="3.40.50.150">
    <property type="entry name" value="Vaccinia Virus protein VP39"/>
    <property type="match status" value="1"/>
</dbReference>
<evidence type="ECO:0000313" key="15">
    <source>
        <dbReference type="EMBL" id="RKN46507.1"/>
    </source>
</evidence>